<organism evidence="1 2">
    <name type="scientific">Malus domestica</name>
    <name type="common">Apple</name>
    <name type="synonym">Pyrus malus</name>
    <dbReference type="NCBI Taxonomy" id="3750"/>
    <lineage>
        <taxon>Eukaryota</taxon>
        <taxon>Viridiplantae</taxon>
        <taxon>Streptophyta</taxon>
        <taxon>Embryophyta</taxon>
        <taxon>Tracheophyta</taxon>
        <taxon>Spermatophyta</taxon>
        <taxon>Magnoliopsida</taxon>
        <taxon>eudicotyledons</taxon>
        <taxon>Gunneridae</taxon>
        <taxon>Pentapetalae</taxon>
        <taxon>rosids</taxon>
        <taxon>fabids</taxon>
        <taxon>Rosales</taxon>
        <taxon>Rosaceae</taxon>
        <taxon>Amygdaloideae</taxon>
        <taxon>Maleae</taxon>
        <taxon>Malus</taxon>
    </lineage>
</organism>
<dbReference type="EMBL" id="RDQH01000337">
    <property type="protein sequence ID" value="RXH85152.1"/>
    <property type="molecule type" value="Genomic_DNA"/>
</dbReference>
<sequence length="134" mass="15170">MRRVLQILSNEAEVQAVPRVKPSLSFSSRLPLSLDDIIKTVYQAKPNQNVLQVRTPCWSSSLPGPDSRQQAWRNAEPEYATSFFSPEIELCTTSVNSRWPFLWSPSPILVSDLCFAKQGFTVPFTSRMSQEYGT</sequence>
<gene>
    <name evidence="1" type="ORF">DVH24_041920</name>
</gene>
<name>A0A498ITB1_MALDO</name>
<proteinExistence type="predicted"/>
<evidence type="ECO:0000313" key="1">
    <source>
        <dbReference type="EMBL" id="RXH85152.1"/>
    </source>
</evidence>
<keyword evidence="2" id="KW-1185">Reference proteome</keyword>
<dbReference type="Proteomes" id="UP000290289">
    <property type="component" value="Chromosome 11"/>
</dbReference>
<reference evidence="1 2" key="1">
    <citation type="submission" date="2018-10" db="EMBL/GenBank/DDBJ databases">
        <title>A high-quality apple genome assembly.</title>
        <authorList>
            <person name="Hu J."/>
        </authorList>
    </citation>
    <scope>NUCLEOTIDE SEQUENCE [LARGE SCALE GENOMIC DNA]</scope>
    <source>
        <strain evidence="2">cv. HFTH1</strain>
        <tissue evidence="1">Young leaf</tissue>
    </source>
</reference>
<evidence type="ECO:0000313" key="2">
    <source>
        <dbReference type="Proteomes" id="UP000290289"/>
    </source>
</evidence>
<dbReference type="AlphaFoldDB" id="A0A498ITB1"/>
<accession>A0A498ITB1</accession>
<comment type="caution">
    <text evidence="1">The sequence shown here is derived from an EMBL/GenBank/DDBJ whole genome shotgun (WGS) entry which is preliminary data.</text>
</comment>
<protein>
    <submittedName>
        <fullName evidence="1">Uncharacterized protein</fullName>
    </submittedName>
</protein>